<feature type="domain" description="NERD" evidence="2">
    <location>
        <begin position="180"/>
        <end position="291"/>
    </location>
</feature>
<feature type="compositionally biased region" description="Pro residues" evidence="1">
    <location>
        <begin position="77"/>
        <end position="94"/>
    </location>
</feature>
<feature type="region of interest" description="Disordered" evidence="1">
    <location>
        <begin position="55"/>
        <end position="152"/>
    </location>
</feature>
<protein>
    <submittedName>
        <fullName evidence="3">NERD domain-containing protein</fullName>
    </submittedName>
</protein>
<dbReference type="Pfam" id="PF08378">
    <property type="entry name" value="NERD"/>
    <property type="match status" value="1"/>
</dbReference>
<dbReference type="AlphaFoldDB" id="A0A345Y1A8"/>
<evidence type="ECO:0000313" key="3">
    <source>
        <dbReference type="EMBL" id="AXK37674.1"/>
    </source>
</evidence>
<feature type="compositionally biased region" description="Low complexity" evidence="1">
    <location>
        <begin position="95"/>
        <end position="111"/>
    </location>
</feature>
<gene>
    <name evidence="3" type="ORF">DVA86_26675</name>
</gene>
<accession>A0A345Y1A8</accession>
<dbReference type="Proteomes" id="UP000254425">
    <property type="component" value="Chromosome"/>
</dbReference>
<organism evidence="3 4">
    <name type="scientific">Streptomyces armeniacus</name>
    <dbReference type="NCBI Taxonomy" id="83291"/>
    <lineage>
        <taxon>Bacteria</taxon>
        <taxon>Bacillati</taxon>
        <taxon>Actinomycetota</taxon>
        <taxon>Actinomycetes</taxon>
        <taxon>Kitasatosporales</taxon>
        <taxon>Streptomycetaceae</taxon>
        <taxon>Streptomyces</taxon>
    </lineage>
</organism>
<dbReference type="PROSITE" id="PS50965">
    <property type="entry name" value="NERD"/>
    <property type="match status" value="1"/>
</dbReference>
<name>A0A345Y1A8_9ACTN</name>
<evidence type="ECO:0000259" key="2">
    <source>
        <dbReference type="PROSITE" id="PS50965"/>
    </source>
</evidence>
<dbReference type="EMBL" id="CP031320">
    <property type="protein sequence ID" value="AXK37674.1"/>
    <property type="molecule type" value="Genomic_DNA"/>
</dbReference>
<sequence>MSGLRVSRWKRYGHDRLYVSTAEGAAVAWLDCRNGEVTVLAESHREGALEALRPYLAARRPEPPPTESGPAAERPTGEPPAPSASAEPPAPAAPRSPDARAAPGRSPAPDGVRLPSAPERARGSATAAPPLSPDDDLARNRPGESSQRKLDELGVHPAAHLFRRLLRLLRLRSDAESWHRGLQGERAVAAELRRRCPDGWRVLHSIPLPGDVALDHLLIGPGGVFCVSTESHPKAQIQVGDDVVKIGGQDYPYVRESRGEAAGAARVLSRACGFTVEVTPLLVFVGAASVTVEPALLDVRAVERRQLAALVAASGVLAPQRVEEVYAAARDRRTWADA</sequence>
<reference evidence="3 4" key="1">
    <citation type="submission" date="2018-07" db="EMBL/GenBank/DDBJ databases">
        <title>Draft genome of the type strain Streptomyces armeniacus ATCC 15676.</title>
        <authorList>
            <person name="Labana P."/>
            <person name="Gosse J.T."/>
            <person name="Boddy C.N."/>
        </authorList>
    </citation>
    <scope>NUCLEOTIDE SEQUENCE [LARGE SCALE GENOMIC DNA]</scope>
    <source>
        <strain evidence="3 4">ATCC 15676</strain>
    </source>
</reference>
<proteinExistence type="predicted"/>
<dbReference type="InterPro" id="IPR011528">
    <property type="entry name" value="NERD"/>
</dbReference>
<evidence type="ECO:0000256" key="1">
    <source>
        <dbReference type="SAM" id="MobiDB-lite"/>
    </source>
</evidence>
<dbReference type="KEGG" id="sarm:DVA86_26675"/>
<keyword evidence="4" id="KW-1185">Reference proteome</keyword>
<feature type="compositionally biased region" description="Basic and acidic residues" evidence="1">
    <location>
        <begin position="136"/>
        <end position="152"/>
    </location>
</feature>
<evidence type="ECO:0000313" key="4">
    <source>
        <dbReference type="Proteomes" id="UP000254425"/>
    </source>
</evidence>